<keyword evidence="1 2" id="KW-0812">Transmembrane</keyword>
<dbReference type="InterPro" id="IPR001626">
    <property type="entry name" value="ABC_TroCD"/>
</dbReference>
<protein>
    <submittedName>
        <fullName evidence="3">Zinc ABC transporter ATPase</fullName>
    </submittedName>
</protein>
<keyword evidence="4" id="KW-1185">Reference proteome</keyword>
<dbReference type="AlphaFoldDB" id="A0A150WPF2"/>
<keyword evidence="2" id="KW-1133">Transmembrane helix</keyword>
<feature type="transmembrane region" description="Helical" evidence="2">
    <location>
        <begin position="13"/>
        <end position="34"/>
    </location>
</feature>
<feature type="transmembrane region" description="Helical" evidence="2">
    <location>
        <begin position="98"/>
        <end position="118"/>
    </location>
</feature>
<dbReference type="EMBL" id="LUKE01000001">
    <property type="protein sequence ID" value="KYG66179.1"/>
    <property type="molecule type" value="Genomic_DNA"/>
</dbReference>
<evidence type="ECO:0000256" key="1">
    <source>
        <dbReference type="RuleBase" id="RU003943"/>
    </source>
</evidence>
<reference evidence="3 4" key="1">
    <citation type="submission" date="2016-03" db="EMBL/GenBank/DDBJ databases">
        <authorList>
            <person name="Ploux O."/>
        </authorList>
    </citation>
    <scope>NUCLEOTIDE SEQUENCE [LARGE SCALE GENOMIC DNA]</scope>
    <source>
        <strain evidence="3 4">R0</strain>
    </source>
</reference>
<dbReference type="Proteomes" id="UP000075320">
    <property type="component" value="Unassembled WGS sequence"/>
</dbReference>
<feature type="transmembrane region" description="Helical" evidence="2">
    <location>
        <begin position="68"/>
        <end position="86"/>
    </location>
</feature>
<keyword evidence="1" id="KW-0813">Transport</keyword>
<feature type="transmembrane region" description="Helical" evidence="2">
    <location>
        <begin position="41"/>
        <end position="62"/>
    </location>
</feature>
<dbReference type="RefSeq" id="WP_061833745.1">
    <property type="nucleotide sequence ID" value="NZ_LUKE01000001.1"/>
</dbReference>
<feature type="transmembrane region" description="Helical" evidence="2">
    <location>
        <begin position="228"/>
        <end position="244"/>
    </location>
</feature>
<keyword evidence="2" id="KW-0472">Membrane</keyword>
<evidence type="ECO:0000256" key="2">
    <source>
        <dbReference type="SAM" id="Phobius"/>
    </source>
</evidence>
<evidence type="ECO:0000313" key="4">
    <source>
        <dbReference type="Proteomes" id="UP000075320"/>
    </source>
</evidence>
<dbReference type="GO" id="GO:0043190">
    <property type="term" value="C:ATP-binding cassette (ABC) transporter complex"/>
    <property type="evidence" value="ECO:0007669"/>
    <property type="project" value="InterPro"/>
</dbReference>
<name>A0A150WPF2_BDEBC</name>
<sequence length="270" mass="29224">MSSFLELLSIYKWSLPASVFAAGVLSLIGAQWTARGQSAQIFVLSQGSSLGVVLGLALNIIFGTDLHALNLVLGFSLGWLTLLFSHRLTQGRSDRNHIYLTLFVLFLALTYMLTSMTPALESHMAAAYFGDLAVMSDLAGQIVGVIALLALAFILKNWKILSLSSFQLSNSSLIHRQPKNTAFEMLTLLVTAAAVQNMGYLFTIGSLFIGTSFAAHSSRDLKSYTQRMLFISVSGSLLGFVISLLSTNLPTVPCVILGQVVMGLMTYVKK</sequence>
<dbReference type="Pfam" id="PF00950">
    <property type="entry name" value="ABC-3"/>
    <property type="match status" value="1"/>
</dbReference>
<gene>
    <name evidence="3" type="ORF">AZI86_03720</name>
</gene>
<comment type="similarity">
    <text evidence="1">Belongs to the ABC-3 integral membrane protein family.</text>
</comment>
<feature type="transmembrane region" description="Helical" evidence="2">
    <location>
        <begin position="138"/>
        <end position="155"/>
    </location>
</feature>
<comment type="subcellular location">
    <subcellularLocation>
        <location evidence="1">Cell membrane</location>
        <topology evidence="1">Multi-pass membrane protein</topology>
    </subcellularLocation>
</comment>
<accession>A0A150WPF2</accession>
<dbReference type="GO" id="GO:0055085">
    <property type="term" value="P:transmembrane transport"/>
    <property type="evidence" value="ECO:0007669"/>
    <property type="project" value="InterPro"/>
</dbReference>
<comment type="caution">
    <text evidence="3">The sequence shown here is derived from an EMBL/GenBank/DDBJ whole genome shotgun (WGS) entry which is preliminary data.</text>
</comment>
<proteinExistence type="inferred from homology"/>
<evidence type="ECO:0000313" key="3">
    <source>
        <dbReference type="EMBL" id="KYG66179.1"/>
    </source>
</evidence>
<organism evidence="3 4">
    <name type="scientific">Bdellovibrio bacteriovorus</name>
    <dbReference type="NCBI Taxonomy" id="959"/>
    <lineage>
        <taxon>Bacteria</taxon>
        <taxon>Pseudomonadati</taxon>
        <taxon>Bdellovibrionota</taxon>
        <taxon>Bdellovibrionia</taxon>
        <taxon>Bdellovibrionales</taxon>
        <taxon>Pseudobdellovibrionaceae</taxon>
        <taxon>Bdellovibrio</taxon>
    </lineage>
</organism>
<dbReference type="OrthoDB" id="5291708at2"/>